<feature type="compositionally biased region" description="Low complexity" evidence="1">
    <location>
        <begin position="49"/>
        <end position="69"/>
    </location>
</feature>
<feature type="compositionally biased region" description="Low complexity" evidence="1">
    <location>
        <begin position="84"/>
        <end position="99"/>
    </location>
</feature>
<keyword evidence="3" id="KW-1185">Reference proteome</keyword>
<gene>
    <name evidence="2" type="ORF">NDU88_004807</name>
</gene>
<sequence>MPVSSERPRLAPVSPLHSVNPQHASVVTQGTRESLSATALPPPQPRPAGSPSDAAQPLSSLRPMSSSRLTPAASSTRRSLPPDAAALLLHAAGTAFGAQPQPPPGFSPYPVTPLFQRGRIGRDRRSGPGSASEDSPGRHFIFRDGTGAGRVWGRFH</sequence>
<evidence type="ECO:0000256" key="1">
    <source>
        <dbReference type="SAM" id="MobiDB-lite"/>
    </source>
</evidence>
<dbReference type="AlphaFoldDB" id="A0AAV7RLK1"/>
<name>A0AAV7RLK1_PLEWA</name>
<dbReference type="EMBL" id="JANPWB010000009">
    <property type="protein sequence ID" value="KAJ1152029.1"/>
    <property type="molecule type" value="Genomic_DNA"/>
</dbReference>
<feature type="compositionally biased region" description="Pro residues" evidence="1">
    <location>
        <begin position="100"/>
        <end position="111"/>
    </location>
</feature>
<evidence type="ECO:0000313" key="3">
    <source>
        <dbReference type="Proteomes" id="UP001066276"/>
    </source>
</evidence>
<feature type="region of interest" description="Disordered" evidence="1">
    <location>
        <begin position="1"/>
        <end position="145"/>
    </location>
</feature>
<feature type="compositionally biased region" description="Polar residues" evidence="1">
    <location>
        <begin position="17"/>
        <end position="35"/>
    </location>
</feature>
<comment type="caution">
    <text evidence="2">The sequence shown here is derived from an EMBL/GenBank/DDBJ whole genome shotgun (WGS) entry which is preliminary data.</text>
</comment>
<reference evidence="2" key="1">
    <citation type="journal article" date="2022" name="bioRxiv">
        <title>Sequencing and chromosome-scale assembly of the giantPleurodeles waltlgenome.</title>
        <authorList>
            <person name="Brown T."/>
            <person name="Elewa A."/>
            <person name="Iarovenko S."/>
            <person name="Subramanian E."/>
            <person name="Araus A.J."/>
            <person name="Petzold A."/>
            <person name="Susuki M."/>
            <person name="Suzuki K.-i.T."/>
            <person name="Hayashi T."/>
            <person name="Toyoda A."/>
            <person name="Oliveira C."/>
            <person name="Osipova E."/>
            <person name="Leigh N.D."/>
            <person name="Simon A."/>
            <person name="Yun M.H."/>
        </authorList>
    </citation>
    <scope>NUCLEOTIDE SEQUENCE</scope>
    <source>
        <strain evidence="2">20211129_DDA</strain>
        <tissue evidence="2">Liver</tissue>
    </source>
</reference>
<protein>
    <submittedName>
        <fullName evidence="2">Uncharacterized protein</fullName>
    </submittedName>
</protein>
<organism evidence="2 3">
    <name type="scientific">Pleurodeles waltl</name>
    <name type="common">Iberian ribbed newt</name>
    <dbReference type="NCBI Taxonomy" id="8319"/>
    <lineage>
        <taxon>Eukaryota</taxon>
        <taxon>Metazoa</taxon>
        <taxon>Chordata</taxon>
        <taxon>Craniata</taxon>
        <taxon>Vertebrata</taxon>
        <taxon>Euteleostomi</taxon>
        <taxon>Amphibia</taxon>
        <taxon>Batrachia</taxon>
        <taxon>Caudata</taxon>
        <taxon>Salamandroidea</taxon>
        <taxon>Salamandridae</taxon>
        <taxon>Pleurodelinae</taxon>
        <taxon>Pleurodeles</taxon>
    </lineage>
</organism>
<proteinExistence type="predicted"/>
<evidence type="ECO:0000313" key="2">
    <source>
        <dbReference type="EMBL" id="KAJ1152029.1"/>
    </source>
</evidence>
<accession>A0AAV7RLK1</accession>
<dbReference type="Proteomes" id="UP001066276">
    <property type="component" value="Chromosome 5"/>
</dbReference>